<dbReference type="PANTHER" id="PTHR43574">
    <property type="entry name" value="EPIMERASE-RELATED"/>
    <property type="match status" value="1"/>
</dbReference>
<dbReference type="PRINTS" id="PR01713">
    <property type="entry name" value="NUCEPIMERASE"/>
</dbReference>
<evidence type="ECO:0000313" key="3">
    <source>
        <dbReference type="EMBL" id="NML96249.1"/>
    </source>
</evidence>
<evidence type="ECO:0000256" key="1">
    <source>
        <dbReference type="ARBA" id="ARBA00023027"/>
    </source>
</evidence>
<accession>A0A7Y0GCQ8</accession>
<comment type="caution">
    <text evidence="3">The sequence shown here is derived from an EMBL/GenBank/DDBJ whole genome shotgun (WGS) entry which is preliminary data.</text>
</comment>
<dbReference type="InterPro" id="IPR036291">
    <property type="entry name" value="NAD(P)-bd_dom_sf"/>
</dbReference>
<dbReference type="CDD" id="cd05253">
    <property type="entry name" value="UDP_GE_SDE_e"/>
    <property type="match status" value="1"/>
</dbReference>
<feature type="domain" description="NAD-dependent epimerase/dehydratase" evidence="2">
    <location>
        <begin position="3"/>
        <end position="245"/>
    </location>
</feature>
<gene>
    <name evidence="3" type="ORF">HHL27_21575</name>
</gene>
<keyword evidence="1" id="KW-0520">NAD</keyword>
<reference evidence="3 4" key="1">
    <citation type="submission" date="2020-04" db="EMBL/GenBank/DDBJ databases">
        <title>Novosphingobium sp. TW-4 isolated from soil.</title>
        <authorList>
            <person name="Dahal R.H."/>
            <person name="Chaudhary D.K."/>
        </authorList>
    </citation>
    <scope>NUCLEOTIDE SEQUENCE [LARGE SCALE GENOMIC DNA]</scope>
    <source>
        <strain evidence="3 4">TW-4</strain>
    </source>
</reference>
<dbReference type="EMBL" id="JABBGM010000023">
    <property type="protein sequence ID" value="NML96249.1"/>
    <property type="molecule type" value="Genomic_DNA"/>
</dbReference>
<protein>
    <submittedName>
        <fullName evidence="3">NAD-dependent epimerase</fullName>
    </submittedName>
</protein>
<proteinExistence type="predicted"/>
<keyword evidence="4" id="KW-1185">Reference proteome</keyword>
<dbReference type="AlphaFoldDB" id="A0A7Y0GCQ8"/>
<sequence length="345" mass="38562">MAILVTGNAGFIGFHTAKTLLERGDDVVGLDVVNDYYDPAIKEARLRILEETARRTNASYTFVRANLADRAVVEDTFARNDIRKVVNLAAQAGVRYSIENPHAYVESNIVGFTNILEACRHGRVEHLVYASTSSVYGANKAMPFSEHVGVDHPLQFYAATKKANELMAHSYSHLYRLPTTGLRFFTVYGPWGRPDMALFLFARNIIAGKPIDVFNYGNHTRDFTFVTDIVEGVIRALDKPAQPDPAWDAHNPDPATSNAPYRIYNIGNNAPVKLTEYIEALEEAIGRKAERNLLPLQAGDVPDTFADVSDLERDLGYKPRTSVRDGVAAFVDWYQQYMLASDRIQ</sequence>
<dbReference type="Proteomes" id="UP000583556">
    <property type="component" value="Unassembled WGS sequence"/>
</dbReference>
<dbReference type="SUPFAM" id="SSF51735">
    <property type="entry name" value="NAD(P)-binding Rossmann-fold domains"/>
    <property type="match status" value="1"/>
</dbReference>
<evidence type="ECO:0000313" key="4">
    <source>
        <dbReference type="Proteomes" id="UP000583556"/>
    </source>
</evidence>
<name>A0A7Y0GCQ8_9SPHN</name>
<organism evidence="3 4">
    <name type="scientific">Novosphingobium olei</name>
    <dbReference type="NCBI Taxonomy" id="2728851"/>
    <lineage>
        <taxon>Bacteria</taxon>
        <taxon>Pseudomonadati</taxon>
        <taxon>Pseudomonadota</taxon>
        <taxon>Alphaproteobacteria</taxon>
        <taxon>Sphingomonadales</taxon>
        <taxon>Sphingomonadaceae</taxon>
        <taxon>Novosphingobium</taxon>
    </lineage>
</organism>
<dbReference type="InterPro" id="IPR001509">
    <property type="entry name" value="Epimerase_deHydtase"/>
</dbReference>
<dbReference type="RefSeq" id="WP_169495439.1">
    <property type="nucleotide sequence ID" value="NZ_JABBGM010000023.1"/>
</dbReference>
<dbReference type="Gene3D" id="3.40.50.720">
    <property type="entry name" value="NAD(P)-binding Rossmann-like Domain"/>
    <property type="match status" value="1"/>
</dbReference>
<evidence type="ECO:0000259" key="2">
    <source>
        <dbReference type="Pfam" id="PF01370"/>
    </source>
</evidence>
<dbReference type="Pfam" id="PF01370">
    <property type="entry name" value="Epimerase"/>
    <property type="match status" value="1"/>
</dbReference>